<dbReference type="PANTHER" id="PTHR18964">
    <property type="entry name" value="ROK (REPRESSOR, ORF, KINASE) FAMILY"/>
    <property type="match status" value="1"/>
</dbReference>
<gene>
    <name evidence="2" type="ORF">DFP96_11236</name>
</gene>
<comment type="caution">
    <text evidence="2">The sequence shown here is derived from an EMBL/GenBank/DDBJ whole genome shotgun (WGS) entry which is preliminary data.</text>
</comment>
<dbReference type="InterPro" id="IPR043129">
    <property type="entry name" value="ATPase_NBD"/>
</dbReference>
<keyword evidence="3" id="KW-1185">Reference proteome</keyword>
<dbReference type="Pfam" id="PF00480">
    <property type="entry name" value="ROK"/>
    <property type="match status" value="1"/>
</dbReference>
<proteinExistence type="inferred from homology"/>
<dbReference type="RefSeq" id="WP_260444232.1">
    <property type="nucleotide sequence ID" value="NZ_JAARQJ010000010.1"/>
</dbReference>
<name>A0A4R6ZH45_9LIST</name>
<organism evidence="2 3">
    <name type="scientific">Listeria rocourtiae</name>
    <dbReference type="NCBI Taxonomy" id="647910"/>
    <lineage>
        <taxon>Bacteria</taxon>
        <taxon>Bacillati</taxon>
        <taxon>Bacillota</taxon>
        <taxon>Bacilli</taxon>
        <taxon>Bacillales</taxon>
        <taxon>Listeriaceae</taxon>
        <taxon>Listeria</taxon>
    </lineage>
</organism>
<accession>A0A4R6ZH45</accession>
<keyword evidence="2" id="KW-0418">Kinase</keyword>
<evidence type="ECO:0000313" key="2">
    <source>
        <dbReference type="EMBL" id="TDR51550.1"/>
    </source>
</evidence>
<dbReference type="STRING" id="1265846.PROCOU_09091"/>
<dbReference type="Proteomes" id="UP000295558">
    <property type="component" value="Unassembled WGS sequence"/>
</dbReference>
<dbReference type="InterPro" id="IPR000600">
    <property type="entry name" value="ROK"/>
</dbReference>
<evidence type="ECO:0000313" key="3">
    <source>
        <dbReference type="Proteomes" id="UP000295558"/>
    </source>
</evidence>
<dbReference type="SUPFAM" id="SSF53067">
    <property type="entry name" value="Actin-like ATPase domain"/>
    <property type="match status" value="1"/>
</dbReference>
<reference evidence="2 3" key="1">
    <citation type="submission" date="2019-03" db="EMBL/GenBank/DDBJ databases">
        <title>Genomic Encyclopedia of Type Strains, Phase III (KMG-III): the genomes of soil and plant-associated and newly described type strains.</title>
        <authorList>
            <person name="Whitman W."/>
        </authorList>
    </citation>
    <scope>NUCLEOTIDE SEQUENCE [LARGE SCALE GENOMIC DNA]</scope>
    <source>
        <strain evidence="2 3">CECT 7972</strain>
    </source>
</reference>
<comment type="similarity">
    <text evidence="1">Belongs to the ROK (NagC/XylR) family.</text>
</comment>
<sequence>MKTIAAFDIGGTTLKMGLVSSEGNIIQHEKITIPNFDGELILAGISEYTKKHDVAGVAISAPGYINPKTGFITMGGAIRAFDNFPLREYLEEKTGLPVTVENDANCVALCEKWVGGAQDLENFLCMTIGTGIGGGIFIDGKLYSGSRFRAGEFGYLFSDRPGSYEPGRYTMNQTTTMLVLRRQYAAHKGKNLNEVTGEEIFAAYDSHDPIAKKLIHDFYNGLCAGLYNLIYCFDPSHIFIGGGITDRSTFLAELKHHMAFFGLRDTELEIVTNKNQAGLLGAVYHHLSRVQRVCNP</sequence>
<dbReference type="Gene3D" id="3.30.420.40">
    <property type="match status" value="2"/>
</dbReference>
<dbReference type="GO" id="GO:0016301">
    <property type="term" value="F:kinase activity"/>
    <property type="evidence" value="ECO:0007669"/>
    <property type="project" value="UniProtKB-KW"/>
</dbReference>
<dbReference type="EMBL" id="SNZK01000012">
    <property type="protein sequence ID" value="TDR51550.1"/>
    <property type="molecule type" value="Genomic_DNA"/>
</dbReference>
<dbReference type="AlphaFoldDB" id="A0A4R6ZH45"/>
<dbReference type="CDD" id="cd24068">
    <property type="entry name" value="ASKHA_NBD_ROK_FnNanK-like"/>
    <property type="match status" value="1"/>
</dbReference>
<keyword evidence="2" id="KW-0808">Transferase</keyword>
<evidence type="ECO:0000256" key="1">
    <source>
        <dbReference type="ARBA" id="ARBA00006479"/>
    </source>
</evidence>
<protein>
    <submittedName>
        <fullName evidence="2">Beta-glucoside kinase</fullName>
    </submittedName>
</protein>
<dbReference type="PANTHER" id="PTHR18964:SF165">
    <property type="entry name" value="BETA-GLUCOSIDE KINASE"/>
    <property type="match status" value="1"/>
</dbReference>